<dbReference type="EMBL" id="BMVP01000001">
    <property type="protein sequence ID" value="GHB40495.1"/>
    <property type="molecule type" value="Genomic_DNA"/>
</dbReference>
<accession>A0ABQ3ELP8</accession>
<dbReference type="SUPFAM" id="SSF56214">
    <property type="entry name" value="4'-phosphopantetheinyl transferase"/>
    <property type="match status" value="2"/>
</dbReference>
<dbReference type="Proteomes" id="UP000642673">
    <property type="component" value="Unassembled WGS sequence"/>
</dbReference>
<organism evidence="4 5">
    <name type="scientific">Streptomyces cirratus</name>
    <dbReference type="NCBI Taxonomy" id="68187"/>
    <lineage>
        <taxon>Bacteria</taxon>
        <taxon>Bacillati</taxon>
        <taxon>Actinomycetota</taxon>
        <taxon>Actinomycetes</taxon>
        <taxon>Kitasatosporales</taxon>
        <taxon>Streptomycetaceae</taxon>
        <taxon>Streptomyces</taxon>
    </lineage>
</organism>
<dbReference type="Gene3D" id="3.90.470.20">
    <property type="entry name" value="4'-phosphopantetheinyl transferase domain"/>
    <property type="match status" value="1"/>
</dbReference>
<feature type="domain" description="4'-phosphopantetheinyl transferase" evidence="3">
    <location>
        <begin position="131"/>
        <end position="195"/>
    </location>
</feature>
<dbReference type="Pfam" id="PF01648">
    <property type="entry name" value="ACPS"/>
    <property type="match status" value="1"/>
</dbReference>
<protein>
    <submittedName>
        <fullName evidence="4">4'-phosphopantetheinyl transferase</fullName>
    </submittedName>
</protein>
<keyword evidence="5" id="KW-1185">Reference proteome</keyword>
<comment type="similarity">
    <text evidence="1">Belongs to the P-Pant transferase superfamily. Gsp/Sfp/HetI/AcpT family.</text>
</comment>
<evidence type="ECO:0000313" key="4">
    <source>
        <dbReference type="EMBL" id="GHB40495.1"/>
    </source>
</evidence>
<name>A0ABQ3ELP8_9ACTN</name>
<sequence>MYVNQLGGDLPRVGPPPEGEAVTVWALDTGRSVVAGHAVEEAAAVLDAAERERAGRLVRLTDRHAYLASHLGLRALLGAYLGQAPADVCLIREECPCCGGPHGRPAVAGGGLHFSLSHTAGVAYVAFAAIPVGVDVEGTPGAAVVTDVLSTLHPAETAELTALAEADRPVALGRLWARKEAVLKATGAGLARGVAEPYVGSGPTPARVTGWTLRDLPAPPDYAAAVALAGPEPIP</sequence>
<reference evidence="5" key="1">
    <citation type="journal article" date="2019" name="Int. J. Syst. Evol. Microbiol.">
        <title>The Global Catalogue of Microorganisms (GCM) 10K type strain sequencing project: providing services to taxonomists for standard genome sequencing and annotation.</title>
        <authorList>
            <consortium name="The Broad Institute Genomics Platform"/>
            <consortium name="The Broad Institute Genome Sequencing Center for Infectious Disease"/>
            <person name="Wu L."/>
            <person name="Ma J."/>
        </authorList>
    </citation>
    <scope>NUCLEOTIDE SEQUENCE [LARGE SCALE GENOMIC DNA]</scope>
    <source>
        <strain evidence="5">JCM 4738</strain>
    </source>
</reference>
<evidence type="ECO:0000256" key="1">
    <source>
        <dbReference type="ARBA" id="ARBA00010990"/>
    </source>
</evidence>
<dbReference type="InterPro" id="IPR037143">
    <property type="entry name" value="4-PPantetheinyl_Trfase_dom_sf"/>
</dbReference>
<keyword evidence="2 4" id="KW-0808">Transferase</keyword>
<dbReference type="GO" id="GO:0016740">
    <property type="term" value="F:transferase activity"/>
    <property type="evidence" value="ECO:0007669"/>
    <property type="project" value="UniProtKB-KW"/>
</dbReference>
<dbReference type="InterPro" id="IPR050559">
    <property type="entry name" value="P-Pant_transferase_sf"/>
</dbReference>
<evidence type="ECO:0000259" key="3">
    <source>
        <dbReference type="Pfam" id="PF01648"/>
    </source>
</evidence>
<comment type="caution">
    <text evidence="4">The sequence shown here is derived from an EMBL/GenBank/DDBJ whole genome shotgun (WGS) entry which is preliminary data.</text>
</comment>
<evidence type="ECO:0000313" key="5">
    <source>
        <dbReference type="Proteomes" id="UP000642673"/>
    </source>
</evidence>
<dbReference type="PANTHER" id="PTHR12215">
    <property type="entry name" value="PHOSPHOPANTETHEINE TRANSFERASE"/>
    <property type="match status" value="1"/>
</dbReference>
<evidence type="ECO:0000256" key="2">
    <source>
        <dbReference type="ARBA" id="ARBA00022679"/>
    </source>
</evidence>
<proteinExistence type="inferred from homology"/>
<dbReference type="InterPro" id="IPR008278">
    <property type="entry name" value="4-PPantetheinyl_Trfase_dom"/>
</dbReference>
<dbReference type="PANTHER" id="PTHR12215:SF10">
    <property type="entry name" value="L-AMINOADIPATE-SEMIALDEHYDE DEHYDROGENASE-PHOSPHOPANTETHEINYL TRANSFERASE"/>
    <property type="match status" value="1"/>
</dbReference>
<gene>
    <name evidence="4" type="primary">sfp</name>
    <name evidence="4" type="ORF">GCM10010347_07630</name>
</gene>